<evidence type="ECO:0000256" key="1">
    <source>
        <dbReference type="ARBA" id="ARBA00022614"/>
    </source>
</evidence>
<evidence type="ECO:0000313" key="3">
    <source>
        <dbReference type="EMBL" id="CAD5123751.1"/>
    </source>
</evidence>
<organism evidence="3 4">
    <name type="scientific">Dimorphilus gyrociliatus</name>
    <dbReference type="NCBI Taxonomy" id="2664684"/>
    <lineage>
        <taxon>Eukaryota</taxon>
        <taxon>Metazoa</taxon>
        <taxon>Spiralia</taxon>
        <taxon>Lophotrochozoa</taxon>
        <taxon>Annelida</taxon>
        <taxon>Polychaeta</taxon>
        <taxon>Polychaeta incertae sedis</taxon>
        <taxon>Dinophilidae</taxon>
        <taxon>Dimorphilus</taxon>
    </lineage>
</organism>
<keyword evidence="2" id="KW-0677">Repeat</keyword>
<name>A0A7I8W8G6_9ANNE</name>
<dbReference type="AlphaFoldDB" id="A0A7I8W8G6"/>
<dbReference type="OrthoDB" id="1053178at2759"/>
<keyword evidence="4" id="KW-1185">Reference proteome</keyword>
<dbReference type="InterPro" id="IPR001611">
    <property type="entry name" value="Leu-rich_rpt"/>
</dbReference>
<comment type="caution">
    <text evidence="3">The sequence shown here is derived from an EMBL/GenBank/DDBJ whole genome shotgun (WGS) entry which is preliminary data.</text>
</comment>
<dbReference type="InterPro" id="IPR032675">
    <property type="entry name" value="LRR_dom_sf"/>
</dbReference>
<proteinExistence type="predicted"/>
<dbReference type="InterPro" id="IPR003591">
    <property type="entry name" value="Leu-rich_rpt_typical-subtyp"/>
</dbReference>
<dbReference type="SMART" id="SM00369">
    <property type="entry name" value="LRR_TYP"/>
    <property type="match status" value="5"/>
</dbReference>
<dbReference type="EMBL" id="CAJFCJ010000019">
    <property type="protein sequence ID" value="CAD5123751.1"/>
    <property type="molecule type" value="Genomic_DNA"/>
</dbReference>
<dbReference type="SMART" id="SM00364">
    <property type="entry name" value="LRR_BAC"/>
    <property type="match status" value="5"/>
</dbReference>
<keyword evidence="1" id="KW-0433">Leucine-rich repeat</keyword>
<evidence type="ECO:0000313" key="4">
    <source>
        <dbReference type="Proteomes" id="UP000549394"/>
    </source>
</evidence>
<dbReference type="Pfam" id="PF13855">
    <property type="entry name" value="LRR_8"/>
    <property type="match status" value="2"/>
</dbReference>
<sequence length="345" mass="39439">MAEFFDEENAVDLSYNDLDTFPDFLSSHATRYISLKLDHNNITILSRQIGKYESLVTLDISDNKMTYLSDELTRLSSLRSLIAKNNRLDEDTLPKNFGTMKSLQLINFAGNRFNELPTQFTELENLNRLFMGANRLKTLPESISQLTQLEVLYVGGNKLQSIPESIGDLKYLTAMILSDNQLTSLPDSILKLRRLQSLSLHNNQLQTLPPQIVGLQLTELSLRNNPLVIRFVEDLIWEPPSLKELAGRVAKRHHLTYTEYDLPRCLIEYLSSAHQCVNPKCRGVYFTSRVEHVKFVDFCGKFRLPLMQYLCSPACTAESPRVRKCSETDSDEDTPVTRMKKVLLG</sequence>
<dbReference type="PANTHER" id="PTHR45752:SF196">
    <property type="entry name" value="GH17740P"/>
    <property type="match status" value="1"/>
</dbReference>
<gene>
    <name evidence="3" type="ORF">DGYR_LOCUS11392</name>
</gene>
<dbReference type="PANTHER" id="PTHR45752">
    <property type="entry name" value="LEUCINE-RICH REPEAT-CONTAINING"/>
    <property type="match status" value="1"/>
</dbReference>
<dbReference type="Proteomes" id="UP000549394">
    <property type="component" value="Unassembled WGS sequence"/>
</dbReference>
<dbReference type="SUPFAM" id="SSF52047">
    <property type="entry name" value="RNI-like"/>
    <property type="match status" value="1"/>
</dbReference>
<dbReference type="Gene3D" id="3.80.10.10">
    <property type="entry name" value="Ribonuclease Inhibitor"/>
    <property type="match status" value="1"/>
</dbReference>
<accession>A0A7I8W8G6</accession>
<evidence type="ECO:0000256" key="2">
    <source>
        <dbReference type="ARBA" id="ARBA00022737"/>
    </source>
</evidence>
<protein>
    <submittedName>
        <fullName evidence="3">Uncharacterized protein</fullName>
    </submittedName>
</protein>
<dbReference type="InterPro" id="IPR050715">
    <property type="entry name" value="LRR-SigEffector_domain"/>
</dbReference>
<reference evidence="3 4" key="1">
    <citation type="submission" date="2020-08" db="EMBL/GenBank/DDBJ databases">
        <authorList>
            <person name="Hejnol A."/>
        </authorList>
    </citation>
    <scope>NUCLEOTIDE SEQUENCE [LARGE SCALE GENOMIC DNA]</scope>
</reference>